<protein>
    <recommendedName>
        <fullName evidence="4">RagB/SusD family nutrient uptake outer membrane protein</fullName>
    </recommendedName>
</protein>
<dbReference type="PROSITE" id="PS51257">
    <property type="entry name" value="PROKAR_LIPOPROTEIN"/>
    <property type="match status" value="1"/>
</dbReference>
<accession>A0A7H0H160</accession>
<evidence type="ECO:0008006" key="4">
    <source>
        <dbReference type="Google" id="ProtNLM"/>
    </source>
</evidence>
<keyword evidence="3" id="KW-1185">Reference proteome</keyword>
<proteinExistence type="predicted"/>
<dbReference type="RefSeq" id="WP_187734435.1">
    <property type="nucleotide sequence ID" value="NZ_CP060785.1"/>
</dbReference>
<feature type="chain" id="PRO_5029002002" description="RagB/SusD family nutrient uptake outer membrane protein" evidence="1">
    <location>
        <begin position="25"/>
        <end position="77"/>
    </location>
</feature>
<evidence type="ECO:0000256" key="1">
    <source>
        <dbReference type="SAM" id="SignalP"/>
    </source>
</evidence>
<organism evidence="2 3">
    <name type="scientific">Hymenobacter qilianensis</name>
    <dbReference type="NCBI Taxonomy" id="1385715"/>
    <lineage>
        <taxon>Bacteria</taxon>
        <taxon>Pseudomonadati</taxon>
        <taxon>Bacteroidota</taxon>
        <taxon>Cytophagia</taxon>
        <taxon>Cytophagales</taxon>
        <taxon>Hymenobacteraceae</taxon>
        <taxon>Hymenobacter</taxon>
    </lineage>
</organism>
<geneLocation type="plasmid" evidence="2 3">
    <name>p_unnamed1</name>
</geneLocation>
<keyword evidence="2" id="KW-0614">Plasmid</keyword>
<feature type="signal peptide" evidence="1">
    <location>
        <begin position="1"/>
        <end position="24"/>
    </location>
</feature>
<dbReference type="KEGG" id="hqi:H9L05_21635"/>
<dbReference type="EMBL" id="CP060785">
    <property type="protein sequence ID" value="QNP54276.1"/>
    <property type="molecule type" value="Genomic_DNA"/>
</dbReference>
<gene>
    <name evidence="2" type="ORF">H9L05_21635</name>
</gene>
<keyword evidence="1" id="KW-0732">Signal</keyword>
<sequence length="77" mass="8396">MLQRSSLATWGAALLLLSSLSSCEDILEQYFPKPTPPPVNPTFPPLGQDIAFYALSGARGSMATPRRMPPRAPARWP</sequence>
<reference evidence="2 3" key="1">
    <citation type="submission" date="2020-08" db="EMBL/GenBank/DDBJ databases">
        <title>Genome sequence of Hymenobacter qilianensis JCM 19763T.</title>
        <authorList>
            <person name="Hyun D.-W."/>
            <person name="Bae J.-W."/>
        </authorList>
    </citation>
    <scope>NUCLEOTIDE SEQUENCE [LARGE SCALE GENOMIC DNA]</scope>
    <source>
        <strain evidence="2 3">JCM 19763</strain>
        <plasmid evidence="2 3">p_unnamed1</plasmid>
    </source>
</reference>
<evidence type="ECO:0000313" key="2">
    <source>
        <dbReference type="EMBL" id="QNP54276.1"/>
    </source>
</evidence>
<dbReference type="AlphaFoldDB" id="A0A7H0H160"/>
<name>A0A7H0H160_9BACT</name>
<dbReference type="Proteomes" id="UP000516093">
    <property type="component" value="Plasmid p_unnamed1"/>
</dbReference>
<evidence type="ECO:0000313" key="3">
    <source>
        <dbReference type="Proteomes" id="UP000516093"/>
    </source>
</evidence>